<dbReference type="SUPFAM" id="SSF46557">
    <property type="entry name" value="GreA transcript cleavage protein, N-terminal domain"/>
    <property type="match status" value="1"/>
</dbReference>
<dbReference type="AlphaFoldDB" id="A0A2D3WGZ2"/>
<dbReference type="Gene3D" id="1.10.287.180">
    <property type="entry name" value="Transcription elongation factor, GreA/GreB, N-terminal domain"/>
    <property type="match status" value="1"/>
</dbReference>
<dbReference type="InterPro" id="IPR006359">
    <property type="entry name" value="Tscrpt_elong_fac_GreA"/>
</dbReference>
<gene>
    <name evidence="8" type="primary">greA</name>
    <name evidence="12" type="ORF">CFH83_02055</name>
</gene>
<dbReference type="InterPro" id="IPR028624">
    <property type="entry name" value="Tscrpt_elong_fac_GreA/B"/>
</dbReference>
<dbReference type="Gene3D" id="3.10.50.30">
    <property type="entry name" value="Transcription elongation factor, GreA/GreB, C-terminal domain"/>
    <property type="match status" value="1"/>
</dbReference>
<dbReference type="GO" id="GO:0070063">
    <property type="term" value="F:RNA polymerase binding"/>
    <property type="evidence" value="ECO:0007669"/>
    <property type="project" value="InterPro"/>
</dbReference>
<evidence type="ECO:0000256" key="3">
    <source>
        <dbReference type="ARBA" id="ARBA00023015"/>
    </source>
</evidence>
<dbReference type="Proteomes" id="UP000228859">
    <property type="component" value="Unassembled WGS sequence"/>
</dbReference>
<dbReference type="NCBIfam" id="NF001261">
    <property type="entry name" value="PRK00226.1-2"/>
    <property type="match status" value="1"/>
</dbReference>
<name>A0A2D3WGZ2_9BACT</name>
<feature type="domain" description="Transcription elongation factor GreA/GreB C-terminal" evidence="10">
    <location>
        <begin position="83"/>
        <end position="157"/>
    </location>
</feature>
<evidence type="ECO:0000313" key="12">
    <source>
        <dbReference type="EMBL" id="DAB39185.1"/>
    </source>
</evidence>
<dbReference type="FunFam" id="3.10.50.30:FF:000001">
    <property type="entry name" value="Transcription elongation factor GreA"/>
    <property type="match status" value="1"/>
</dbReference>
<dbReference type="NCBIfam" id="NF001263">
    <property type="entry name" value="PRK00226.1-4"/>
    <property type="match status" value="1"/>
</dbReference>
<dbReference type="GO" id="GO:0003746">
    <property type="term" value="F:translation elongation factor activity"/>
    <property type="evidence" value="ECO:0007669"/>
    <property type="project" value="UniProtKB-KW"/>
</dbReference>
<evidence type="ECO:0000256" key="9">
    <source>
        <dbReference type="RuleBase" id="RU000556"/>
    </source>
</evidence>
<evidence type="ECO:0000256" key="4">
    <source>
        <dbReference type="ARBA" id="ARBA00023125"/>
    </source>
</evidence>
<dbReference type="InterPro" id="IPR036805">
    <property type="entry name" value="Tscrpt_elong_fac_GreA/B_N_sf"/>
</dbReference>
<evidence type="ECO:0000256" key="6">
    <source>
        <dbReference type="ARBA" id="ARBA00024916"/>
    </source>
</evidence>
<comment type="caution">
    <text evidence="12">The sequence shown here is derived from an EMBL/GenBank/DDBJ whole genome shotgun (WGS) entry which is preliminary data.</text>
</comment>
<evidence type="ECO:0000259" key="10">
    <source>
        <dbReference type="Pfam" id="PF01272"/>
    </source>
</evidence>
<dbReference type="EMBL" id="DLUI01000034">
    <property type="protein sequence ID" value="DAB39185.1"/>
    <property type="molecule type" value="Genomic_DNA"/>
</dbReference>
<dbReference type="PANTHER" id="PTHR30437:SF4">
    <property type="entry name" value="TRANSCRIPTION ELONGATION FACTOR GREA"/>
    <property type="match status" value="1"/>
</dbReference>
<feature type="domain" description="Transcription elongation factor GreA/GreB N-terminal" evidence="11">
    <location>
        <begin position="6"/>
        <end position="74"/>
    </location>
</feature>
<keyword evidence="12" id="KW-0251">Elongation factor</keyword>
<keyword evidence="3 8" id="KW-0805">Transcription regulation</keyword>
<dbReference type="Pfam" id="PF03449">
    <property type="entry name" value="GreA_GreB_N"/>
    <property type="match status" value="1"/>
</dbReference>
<evidence type="ECO:0000256" key="5">
    <source>
        <dbReference type="ARBA" id="ARBA00023163"/>
    </source>
</evidence>
<dbReference type="InterPro" id="IPR022691">
    <property type="entry name" value="Tscrpt_elong_fac_GreA/B_N"/>
</dbReference>
<evidence type="ECO:0000256" key="7">
    <source>
        <dbReference type="ARBA" id="ARBA00030776"/>
    </source>
</evidence>
<dbReference type="HAMAP" id="MF_00105">
    <property type="entry name" value="GreA_GreB"/>
    <property type="match status" value="1"/>
</dbReference>
<comment type="function">
    <text evidence="6 8 9">Necessary for efficient RNA polymerase transcription elongation past template-encoded arresting sites. The arresting sites in DNA have the property of trapping a certain fraction of elongating RNA polymerases that pass through, resulting in locked ternary complexes. Cleavage of the nascent transcript by cleavage factors such as GreA or GreB allows the resumption of elongation from the new 3'terminus. GreA releases sequences of 2 to 3 nucleotides.</text>
</comment>
<dbReference type="GO" id="GO:0003677">
    <property type="term" value="F:DNA binding"/>
    <property type="evidence" value="ECO:0007669"/>
    <property type="project" value="UniProtKB-UniRule"/>
</dbReference>
<sequence length="176" mass="20154">MSQNEPMTPQGYDELLREFKYLKDVEKPRVNVEKQRAAELGDRSENAEYHAAKEKLRHIDKRLFYLNSMIQKAQMIDPSLLDHSRAHFGATITIMDVNTEEEFSYSICGTLESEPENGLISVHSPLARAMLGKEEGDEFSVQLPSGKKSYEVSAITYIDIFSLKKNIRSEKDFGFK</sequence>
<reference evidence="12 13" key="1">
    <citation type="journal article" date="2017" name="Front. Microbiol.">
        <title>Comparative Genomic Analysis of the Class Epsilonproteobacteria and Proposed Reclassification to Epsilonbacteraeota (phyl. nov.).</title>
        <authorList>
            <person name="Waite D.W."/>
            <person name="Vanwonterghem I."/>
            <person name="Rinke C."/>
            <person name="Parks D.H."/>
            <person name="Zhang Y."/>
            <person name="Takai K."/>
            <person name="Sievert S.M."/>
            <person name="Simon J."/>
            <person name="Campbell B.J."/>
            <person name="Hanson T.E."/>
            <person name="Woyke T."/>
            <person name="Klotz M.G."/>
            <person name="Hugenholtz P."/>
        </authorList>
    </citation>
    <scope>NUCLEOTIDE SEQUENCE [LARGE SCALE GENOMIC DNA]</scope>
    <source>
        <strain evidence="12">UBA12443</strain>
    </source>
</reference>
<dbReference type="InterPro" id="IPR018151">
    <property type="entry name" value="TF_GreA/GreB_CS"/>
</dbReference>
<evidence type="ECO:0000313" key="13">
    <source>
        <dbReference type="Proteomes" id="UP000228859"/>
    </source>
</evidence>
<dbReference type="InterPro" id="IPR001437">
    <property type="entry name" value="Tscrpt_elong_fac_GreA/B_C"/>
</dbReference>
<dbReference type="NCBIfam" id="TIGR01462">
    <property type="entry name" value="greA"/>
    <property type="match status" value="1"/>
</dbReference>
<evidence type="ECO:0000256" key="8">
    <source>
        <dbReference type="HAMAP-Rule" id="MF_00105"/>
    </source>
</evidence>
<dbReference type="Pfam" id="PF01272">
    <property type="entry name" value="GreA_GreB"/>
    <property type="match status" value="1"/>
</dbReference>
<comment type="similarity">
    <text evidence="1 8 9">Belongs to the GreA/GreB family.</text>
</comment>
<accession>A0A2D3WGZ2</accession>
<dbReference type="GO" id="GO:0032784">
    <property type="term" value="P:regulation of DNA-templated transcription elongation"/>
    <property type="evidence" value="ECO:0007669"/>
    <property type="project" value="UniProtKB-UniRule"/>
</dbReference>
<dbReference type="PROSITE" id="PS00830">
    <property type="entry name" value="GREAB_2"/>
    <property type="match status" value="1"/>
</dbReference>
<dbReference type="InterPro" id="IPR036953">
    <property type="entry name" value="GreA/GreB_C_sf"/>
</dbReference>
<dbReference type="PANTHER" id="PTHR30437">
    <property type="entry name" value="TRANSCRIPTION ELONGATION FACTOR GREA"/>
    <property type="match status" value="1"/>
</dbReference>
<dbReference type="PIRSF" id="PIRSF006092">
    <property type="entry name" value="GreA_GreB"/>
    <property type="match status" value="1"/>
</dbReference>
<protein>
    <recommendedName>
        <fullName evidence="2 8">Transcription elongation factor GreA</fullName>
    </recommendedName>
    <alternativeName>
        <fullName evidence="7 8">Transcript cleavage factor GreA</fullName>
    </alternativeName>
</protein>
<keyword evidence="12" id="KW-0648">Protein biosynthesis</keyword>
<evidence type="ECO:0000256" key="2">
    <source>
        <dbReference type="ARBA" id="ARBA00013729"/>
    </source>
</evidence>
<dbReference type="SUPFAM" id="SSF54534">
    <property type="entry name" value="FKBP-like"/>
    <property type="match status" value="1"/>
</dbReference>
<proteinExistence type="inferred from homology"/>
<keyword evidence="4 8" id="KW-0238">DNA-binding</keyword>
<evidence type="ECO:0000259" key="11">
    <source>
        <dbReference type="Pfam" id="PF03449"/>
    </source>
</evidence>
<dbReference type="FunFam" id="1.10.287.180:FF:000001">
    <property type="entry name" value="Transcription elongation factor GreA"/>
    <property type="match status" value="1"/>
</dbReference>
<evidence type="ECO:0000256" key="1">
    <source>
        <dbReference type="ARBA" id="ARBA00008213"/>
    </source>
</evidence>
<dbReference type="InterPro" id="IPR023459">
    <property type="entry name" value="Tscrpt_elong_fac_GreA/B_fam"/>
</dbReference>
<organism evidence="12 13">
    <name type="scientific">Sulfuricurvum kujiense</name>
    <dbReference type="NCBI Taxonomy" id="148813"/>
    <lineage>
        <taxon>Bacteria</taxon>
        <taxon>Pseudomonadati</taxon>
        <taxon>Campylobacterota</taxon>
        <taxon>Epsilonproteobacteria</taxon>
        <taxon>Campylobacterales</taxon>
        <taxon>Sulfurimonadaceae</taxon>
        <taxon>Sulfuricurvum</taxon>
    </lineage>
</organism>
<keyword evidence="5 8" id="KW-0804">Transcription</keyword>
<dbReference type="GO" id="GO:0006354">
    <property type="term" value="P:DNA-templated transcription elongation"/>
    <property type="evidence" value="ECO:0007669"/>
    <property type="project" value="TreeGrafter"/>
</dbReference>